<dbReference type="Proteomes" id="UP000540698">
    <property type="component" value="Unassembled WGS sequence"/>
</dbReference>
<reference evidence="2 3" key="1">
    <citation type="submission" date="2020-04" db="EMBL/GenBank/DDBJ databases">
        <title>MicrobeNet Type strains.</title>
        <authorList>
            <person name="Nicholson A.C."/>
        </authorList>
    </citation>
    <scope>NUCLEOTIDE SEQUENCE [LARGE SCALE GENOMIC DNA]</scope>
    <source>
        <strain evidence="2 3">DSM 44956</strain>
    </source>
</reference>
<organism evidence="2 3">
    <name type="scientific">Nocardia gamkensis</name>
    <dbReference type="NCBI Taxonomy" id="352869"/>
    <lineage>
        <taxon>Bacteria</taxon>
        <taxon>Bacillati</taxon>
        <taxon>Actinomycetota</taxon>
        <taxon>Actinomycetes</taxon>
        <taxon>Mycobacteriales</taxon>
        <taxon>Nocardiaceae</taxon>
        <taxon>Nocardia</taxon>
    </lineage>
</organism>
<comment type="caution">
    <text evidence="2">The sequence shown here is derived from an EMBL/GenBank/DDBJ whole genome shotgun (WGS) entry which is preliminary data.</text>
</comment>
<proteinExistence type="predicted"/>
<dbReference type="SUPFAM" id="SSF51182">
    <property type="entry name" value="RmlC-like cupins"/>
    <property type="match status" value="1"/>
</dbReference>
<dbReference type="RefSeq" id="WP_062971861.1">
    <property type="nucleotide sequence ID" value="NZ_JAAXOS010000016.1"/>
</dbReference>
<sequence>MNQTSIDLFGRAINFGRDGRVATGERRMATGDGDWQLATFHVESDAEVHADHWEVHPGSDEAVCCLTGALRLYLRPEHAGDDETMVRLTPGTAFVVPRNRWHRIELDEPSDIMSIGLRHDTRQEPVAAR</sequence>
<evidence type="ECO:0000313" key="3">
    <source>
        <dbReference type="Proteomes" id="UP000540698"/>
    </source>
</evidence>
<dbReference type="InterPro" id="IPR011051">
    <property type="entry name" value="RmlC_Cupin_sf"/>
</dbReference>
<evidence type="ECO:0000313" key="2">
    <source>
        <dbReference type="EMBL" id="NKY30171.1"/>
    </source>
</evidence>
<protein>
    <submittedName>
        <fullName evidence="2">Cupin domain-containing protein</fullName>
    </submittedName>
</protein>
<gene>
    <name evidence="2" type="ORF">HGB38_28745</name>
</gene>
<accession>A0A7X6L974</accession>
<feature type="domain" description="Cupin type-2" evidence="1">
    <location>
        <begin position="52"/>
        <end position="108"/>
    </location>
</feature>
<keyword evidence="3" id="KW-1185">Reference proteome</keyword>
<dbReference type="Pfam" id="PF07883">
    <property type="entry name" value="Cupin_2"/>
    <property type="match status" value="1"/>
</dbReference>
<dbReference type="InterPro" id="IPR014710">
    <property type="entry name" value="RmlC-like_jellyroll"/>
</dbReference>
<dbReference type="AlphaFoldDB" id="A0A7X6L974"/>
<evidence type="ECO:0000259" key="1">
    <source>
        <dbReference type="Pfam" id="PF07883"/>
    </source>
</evidence>
<dbReference type="EMBL" id="JAAXOS010000016">
    <property type="protein sequence ID" value="NKY30171.1"/>
    <property type="molecule type" value="Genomic_DNA"/>
</dbReference>
<dbReference type="InterPro" id="IPR013096">
    <property type="entry name" value="Cupin_2"/>
</dbReference>
<name>A0A7X6L974_9NOCA</name>
<dbReference type="Gene3D" id="2.60.120.10">
    <property type="entry name" value="Jelly Rolls"/>
    <property type="match status" value="1"/>
</dbReference>